<dbReference type="SUPFAM" id="SSF82784">
    <property type="entry name" value="OsmC-like"/>
    <property type="match status" value="1"/>
</dbReference>
<name>A0A9K3GLS0_9EUKA</name>
<dbReference type="Pfam" id="PF02566">
    <property type="entry name" value="OsmC"/>
    <property type="match status" value="1"/>
</dbReference>
<comment type="caution">
    <text evidence="1">The sequence shown here is derived from an EMBL/GenBank/DDBJ whole genome shotgun (WGS) entry which is preliminary data.</text>
</comment>
<feature type="non-terminal residue" evidence="1">
    <location>
        <position position="1"/>
    </location>
</feature>
<reference evidence="1 2" key="1">
    <citation type="journal article" date="2018" name="PLoS ONE">
        <title>The draft genome of Kipferlia bialata reveals reductive genome evolution in fornicate parasites.</title>
        <authorList>
            <person name="Tanifuji G."/>
            <person name="Takabayashi S."/>
            <person name="Kume K."/>
            <person name="Takagi M."/>
            <person name="Nakayama T."/>
            <person name="Kamikawa R."/>
            <person name="Inagaki Y."/>
            <person name="Hashimoto T."/>
        </authorList>
    </citation>
    <scope>NUCLEOTIDE SEQUENCE [LARGE SCALE GENOMIC DNA]</scope>
    <source>
        <strain evidence="1">NY0173</strain>
    </source>
</reference>
<dbReference type="PANTHER" id="PTHR35368">
    <property type="entry name" value="HYDROPEROXIDE REDUCTASE"/>
    <property type="match status" value="1"/>
</dbReference>
<evidence type="ECO:0000313" key="1">
    <source>
        <dbReference type="EMBL" id="GIQ87643.1"/>
    </source>
</evidence>
<dbReference type="EMBL" id="BDIP01003387">
    <property type="protein sequence ID" value="GIQ87643.1"/>
    <property type="molecule type" value="Genomic_DNA"/>
</dbReference>
<evidence type="ECO:0000313" key="2">
    <source>
        <dbReference type="Proteomes" id="UP000265618"/>
    </source>
</evidence>
<dbReference type="InterPro" id="IPR052924">
    <property type="entry name" value="OsmC/Ohr_hydroprdx_reductase"/>
</dbReference>
<accession>A0A9K3GLS0</accession>
<keyword evidence="2" id="KW-1185">Reference proteome</keyword>
<protein>
    <submittedName>
        <fullName evidence="1">OsmC/Ohr family protein</fullName>
    </submittedName>
</protein>
<dbReference type="Gene3D" id="3.30.300.20">
    <property type="match status" value="1"/>
</dbReference>
<dbReference type="AlphaFoldDB" id="A0A9K3GLS0"/>
<dbReference type="PANTHER" id="PTHR35368:SF1">
    <property type="entry name" value="HYDROPEROXIDE REDUCTASE"/>
    <property type="match status" value="1"/>
</dbReference>
<dbReference type="InterPro" id="IPR015946">
    <property type="entry name" value="KH_dom-like_a/b"/>
</dbReference>
<dbReference type="InterPro" id="IPR003718">
    <property type="entry name" value="OsmC/Ohr_fam"/>
</dbReference>
<proteinExistence type="predicted"/>
<gene>
    <name evidence="1" type="ORF">KIPB_009722</name>
</gene>
<sequence length="121" mass="13362">LHCDYPEAWGGENKGPNPCEYLMVGLIGCEQMTVTEVAKEMGWDVTKAEFKAVMTLDMEKAATKPCQQPVKTLTLTATVHGDITQEQVTELGELVHSRCTVAAIFRHLPGCECVHVWTKAE</sequence>
<dbReference type="InterPro" id="IPR036102">
    <property type="entry name" value="OsmC/Ohrsf"/>
</dbReference>
<dbReference type="Proteomes" id="UP000265618">
    <property type="component" value="Unassembled WGS sequence"/>
</dbReference>
<dbReference type="OrthoDB" id="2019818at2759"/>
<organism evidence="1 2">
    <name type="scientific">Kipferlia bialata</name>
    <dbReference type="NCBI Taxonomy" id="797122"/>
    <lineage>
        <taxon>Eukaryota</taxon>
        <taxon>Metamonada</taxon>
        <taxon>Carpediemonas-like organisms</taxon>
        <taxon>Kipferlia</taxon>
    </lineage>
</organism>